<dbReference type="SUPFAM" id="SSF111369">
    <property type="entry name" value="HlyD-like secretion proteins"/>
    <property type="match status" value="1"/>
</dbReference>
<feature type="domain" description="CusB-like beta-barrel" evidence="7">
    <location>
        <begin position="237"/>
        <end position="308"/>
    </location>
</feature>
<evidence type="ECO:0000256" key="5">
    <source>
        <dbReference type="SAM" id="Phobius"/>
    </source>
</evidence>
<reference evidence="9 10" key="1">
    <citation type="submission" date="2016-06" db="EMBL/GenBank/DDBJ databases">
        <title>Genome sequence of endosymbiont of Candidatus Endolucinida thiodiazotropha.</title>
        <authorList>
            <person name="Poehlein A."/>
            <person name="Koenig S."/>
            <person name="Heiden S.E."/>
            <person name="Thuermer A."/>
            <person name="Voget S."/>
            <person name="Daniel R."/>
            <person name="Markert S."/>
            <person name="Gros O."/>
            <person name="Schweder T."/>
        </authorList>
    </citation>
    <scope>NUCLEOTIDE SEQUENCE [LARGE SCALE GENOMIC DNA]</scope>
    <source>
        <strain evidence="9 10">COS</strain>
    </source>
</reference>
<dbReference type="Gene3D" id="1.10.287.470">
    <property type="entry name" value="Helix hairpin bin"/>
    <property type="match status" value="1"/>
</dbReference>
<keyword evidence="5" id="KW-0472">Membrane</keyword>
<dbReference type="Gene3D" id="2.40.420.20">
    <property type="match status" value="1"/>
</dbReference>
<dbReference type="Proteomes" id="UP000094769">
    <property type="component" value="Unassembled WGS sequence"/>
</dbReference>
<evidence type="ECO:0000256" key="1">
    <source>
        <dbReference type="ARBA" id="ARBA00004196"/>
    </source>
</evidence>
<keyword evidence="5" id="KW-1133">Transmembrane helix</keyword>
<dbReference type="Pfam" id="PF25967">
    <property type="entry name" value="RND-MFP_C"/>
    <property type="match status" value="1"/>
</dbReference>
<evidence type="ECO:0000313" key="10">
    <source>
        <dbReference type="Proteomes" id="UP000094769"/>
    </source>
</evidence>
<evidence type="ECO:0000256" key="4">
    <source>
        <dbReference type="SAM" id="Coils"/>
    </source>
</evidence>
<dbReference type="InterPro" id="IPR058625">
    <property type="entry name" value="MdtA-like_BSH"/>
</dbReference>
<feature type="coiled-coil region" evidence="4">
    <location>
        <begin position="137"/>
        <end position="195"/>
    </location>
</feature>
<dbReference type="Pfam" id="PF25954">
    <property type="entry name" value="Beta-barrel_RND_2"/>
    <property type="match status" value="1"/>
</dbReference>
<dbReference type="AlphaFoldDB" id="A0A7Z1AGP2"/>
<proteinExistence type="inferred from homology"/>
<organism evidence="9 10">
    <name type="scientific">Candidatus Thiodiazotropha endolucinida</name>
    <dbReference type="NCBI Taxonomy" id="1655433"/>
    <lineage>
        <taxon>Bacteria</taxon>
        <taxon>Pseudomonadati</taxon>
        <taxon>Pseudomonadota</taxon>
        <taxon>Gammaproteobacteria</taxon>
        <taxon>Chromatiales</taxon>
        <taxon>Sedimenticolaceae</taxon>
        <taxon>Candidatus Thiodiazotropha</taxon>
    </lineage>
</organism>
<feature type="transmembrane region" description="Helical" evidence="5">
    <location>
        <begin position="53"/>
        <end position="72"/>
    </location>
</feature>
<evidence type="ECO:0000259" key="8">
    <source>
        <dbReference type="Pfam" id="PF25967"/>
    </source>
</evidence>
<evidence type="ECO:0000259" key="7">
    <source>
        <dbReference type="Pfam" id="PF25954"/>
    </source>
</evidence>
<dbReference type="GO" id="GO:0015562">
    <property type="term" value="F:efflux transmembrane transporter activity"/>
    <property type="evidence" value="ECO:0007669"/>
    <property type="project" value="TreeGrafter"/>
</dbReference>
<feature type="domain" description="Multidrug resistance protein MdtA-like C-terminal permuted SH3" evidence="8">
    <location>
        <begin position="316"/>
        <end position="376"/>
    </location>
</feature>
<dbReference type="InterPro" id="IPR058792">
    <property type="entry name" value="Beta-barrel_RND_2"/>
</dbReference>
<dbReference type="PANTHER" id="PTHR30469">
    <property type="entry name" value="MULTIDRUG RESISTANCE PROTEIN MDTA"/>
    <property type="match status" value="1"/>
</dbReference>
<dbReference type="InterPro" id="IPR006143">
    <property type="entry name" value="RND_pump_MFP"/>
</dbReference>
<accession>A0A7Z1AGP2</accession>
<evidence type="ECO:0000256" key="3">
    <source>
        <dbReference type="ARBA" id="ARBA00022448"/>
    </source>
</evidence>
<evidence type="ECO:0000259" key="6">
    <source>
        <dbReference type="Pfam" id="PF25917"/>
    </source>
</evidence>
<dbReference type="Gene3D" id="2.40.30.170">
    <property type="match status" value="1"/>
</dbReference>
<keyword evidence="4" id="KW-0175">Coiled coil</keyword>
<comment type="similarity">
    <text evidence="2">Belongs to the membrane fusion protein (MFP) (TC 8.A.1) family.</text>
</comment>
<name>A0A7Z1AGP2_9GAMM</name>
<keyword evidence="5" id="KW-0812">Transmembrane</keyword>
<evidence type="ECO:0000313" key="9">
    <source>
        <dbReference type="EMBL" id="ODJ89142.1"/>
    </source>
</evidence>
<dbReference type="Pfam" id="PF25917">
    <property type="entry name" value="BSH_RND"/>
    <property type="match status" value="1"/>
</dbReference>
<dbReference type="NCBIfam" id="TIGR01730">
    <property type="entry name" value="RND_mfp"/>
    <property type="match status" value="1"/>
</dbReference>
<dbReference type="PANTHER" id="PTHR30469:SF16">
    <property type="entry name" value="HAE1 FAMILY EFFLUX PUMP MFP COMPONENT"/>
    <property type="match status" value="1"/>
</dbReference>
<dbReference type="RefSeq" id="WP_235615118.1">
    <property type="nucleotide sequence ID" value="NZ_MARB01000003.1"/>
</dbReference>
<sequence length="410" mass="45112">MNRLSIATALLNFKGVLTETISWDSAANFLPVRNNVDVTLVTPMTGKYSANGLLVWPYLLFLILISTSGWGAEKPAPLVIVAEVIEDDFIERIEALGTLRANESVELTVNVTETVSAIHFDDGERVETGQVLVEMTNSEEHALLQEARATLNEAKRQYNRVSRLESQGIEAQSLLDQRRREVDTARARLAAIESRLADRLITAPFSGVIGLRNISVGALVETGDTITTLDDDTTMKLEFAVSSVYLADLQPGLMIRARSRAFLDRIFEGEVKVVDSRVDPVNRSVLVRAMIANPERLLKPGMLMTVELLHNPRRTLLIPESALMPKGSDQFVFVVEGEENRVEKRKISIGSRRPGEVEVVSGLMIGERVITHGTDKAKADGKVRIKGVQKGEVAIDALLKPLVKATKGKP</sequence>
<evidence type="ECO:0000256" key="2">
    <source>
        <dbReference type="ARBA" id="ARBA00009477"/>
    </source>
</evidence>
<comment type="caution">
    <text evidence="9">The sequence shown here is derived from an EMBL/GenBank/DDBJ whole genome shotgun (WGS) entry which is preliminary data.</text>
</comment>
<protein>
    <submittedName>
        <fullName evidence="9">Efflux pump periplasmic linker BepF</fullName>
    </submittedName>
</protein>
<keyword evidence="3" id="KW-0813">Transport</keyword>
<dbReference type="EMBL" id="MARB01000003">
    <property type="protein sequence ID" value="ODJ89142.1"/>
    <property type="molecule type" value="Genomic_DNA"/>
</dbReference>
<keyword evidence="10" id="KW-1185">Reference proteome</keyword>
<feature type="domain" description="Multidrug resistance protein MdtA-like barrel-sandwich hybrid" evidence="6">
    <location>
        <begin position="104"/>
        <end position="226"/>
    </location>
</feature>
<dbReference type="InterPro" id="IPR058627">
    <property type="entry name" value="MdtA-like_C"/>
</dbReference>
<gene>
    <name evidence="9" type="primary">bepF</name>
    <name evidence="9" type="ORF">CODIS_07550</name>
</gene>
<dbReference type="GO" id="GO:1990281">
    <property type="term" value="C:efflux pump complex"/>
    <property type="evidence" value="ECO:0007669"/>
    <property type="project" value="TreeGrafter"/>
</dbReference>
<dbReference type="Gene3D" id="2.40.50.100">
    <property type="match status" value="1"/>
</dbReference>
<comment type="subcellular location">
    <subcellularLocation>
        <location evidence="1">Cell envelope</location>
    </subcellularLocation>
</comment>